<organism evidence="2 3">
    <name type="scientific">Candidatus Scatomorpha intestinavium</name>
    <dbReference type="NCBI Taxonomy" id="2840922"/>
    <lineage>
        <taxon>Bacteria</taxon>
        <taxon>Bacillati</taxon>
        <taxon>Bacillota</taxon>
        <taxon>Clostridia</taxon>
        <taxon>Eubacteriales</taxon>
        <taxon>Candidatus Scatomorpha</taxon>
    </lineage>
</organism>
<proteinExistence type="predicted"/>
<reference evidence="2" key="2">
    <citation type="journal article" date="2021" name="PeerJ">
        <title>Extensive microbial diversity within the chicken gut microbiome revealed by metagenomics and culture.</title>
        <authorList>
            <person name="Gilroy R."/>
            <person name="Ravi A."/>
            <person name="Getino M."/>
            <person name="Pursley I."/>
            <person name="Horton D.L."/>
            <person name="Alikhan N.F."/>
            <person name="Baker D."/>
            <person name="Gharbi K."/>
            <person name="Hall N."/>
            <person name="Watson M."/>
            <person name="Adriaenssens E.M."/>
            <person name="Foster-Nyarko E."/>
            <person name="Jarju S."/>
            <person name="Secka A."/>
            <person name="Antonio M."/>
            <person name="Oren A."/>
            <person name="Chaudhuri R.R."/>
            <person name="La Ragione R."/>
            <person name="Hildebrand F."/>
            <person name="Pallen M.J."/>
        </authorList>
    </citation>
    <scope>NUCLEOTIDE SEQUENCE</scope>
    <source>
        <strain evidence="2">ChiBcolR7-354</strain>
    </source>
</reference>
<comment type="caution">
    <text evidence="2">The sequence shown here is derived from an EMBL/GenBank/DDBJ whole genome shotgun (WGS) entry which is preliminary data.</text>
</comment>
<name>A0A9D1CSX8_9FIRM</name>
<dbReference type="Proteomes" id="UP000824262">
    <property type="component" value="Unassembled WGS sequence"/>
</dbReference>
<feature type="region of interest" description="Disordered" evidence="1">
    <location>
        <begin position="1"/>
        <end position="80"/>
    </location>
</feature>
<feature type="compositionally biased region" description="Basic and acidic residues" evidence="1">
    <location>
        <begin position="32"/>
        <end position="48"/>
    </location>
</feature>
<evidence type="ECO:0000313" key="2">
    <source>
        <dbReference type="EMBL" id="HIQ77795.1"/>
    </source>
</evidence>
<protein>
    <submittedName>
        <fullName evidence="2">Uncharacterized protein</fullName>
    </submittedName>
</protein>
<evidence type="ECO:0000256" key="1">
    <source>
        <dbReference type="SAM" id="MobiDB-lite"/>
    </source>
</evidence>
<dbReference type="EMBL" id="DVGA01000012">
    <property type="protein sequence ID" value="HIQ77795.1"/>
    <property type="molecule type" value="Genomic_DNA"/>
</dbReference>
<sequence length="132" mass="14449">MNRYEGNTGRFIYMPEPELPPRPRRSPPPASAERRPPEPERREPERPKRPAPSAPAGQGAVRAGAKGPPPKTGGGPEGPLGGIFPALNSLLGRLNIANLETEDLLLMLILYLMYRESGDRELLIIMAAMLFV</sequence>
<gene>
    <name evidence="2" type="ORF">IAB77_00880</name>
</gene>
<evidence type="ECO:0000313" key="3">
    <source>
        <dbReference type="Proteomes" id="UP000824262"/>
    </source>
</evidence>
<dbReference type="AlphaFoldDB" id="A0A9D1CSX8"/>
<accession>A0A9D1CSX8</accession>
<reference evidence="2" key="1">
    <citation type="submission" date="2020-10" db="EMBL/GenBank/DDBJ databases">
        <authorList>
            <person name="Gilroy R."/>
        </authorList>
    </citation>
    <scope>NUCLEOTIDE SEQUENCE</scope>
    <source>
        <strain evidence="2">ChiBcolR7-354</strain>
    </source>
</reference>